<evidence type="ECO:0000256" key="1">
    <source>
        <dbReference type="ARBA" id="ARBA00023239"/>
    </source>
</evidence>
<feature type="region of interest" description="Disordered" evidence="3">
    <location>
        <begin position="209"/>
        <end position="241"/>
    </location>
</feature>
<dbReference type="InterPro" id="IPR011050">
    <property type="entry name" value="Pectin_lyase_fold/virulence"/>
</dbReference>
<evidence type="ECO:0000313" key="6">
    <source>
        <dbReference type="EMBL" id="SUA62209.1"/>
    </source>
</evidence>
<dbReference type="InterPro" id="IPR002022">
    <property type="entry name" value="Pec_lyase"/>
</dbReference>
<evidence type="ECO:0000259" key="5">
    <source>
        <dbReference type="SMART" id="SM00656"/>
    </source>
</evidence>
<sequence>MKSSLLKKCASVMLSSTLALSLSLPLLGHAQADENVQVSDDFEQGEARGWSADSGNWSVVKDGNGSTYQQSSRSESHSVKGNTSWTNYSVQADVYVNDFNGSNRVYVAGRYTDSNNFYAASLYNKKGGALEIRKKVNGSMKTLATNKKYKLDTNTWYRVKLELSGSEIKMYVNDQLELSATDTSLTAGAMGLVTSKAVAQFDNVIVSGASSEGNASTPPVKPTPGPGTEQPTPGMDPGVTSKNNYNLTGFSYGNTGGGNITDTDANYKKVYNAVDLNEALKKGSKVKVIEIMNDLDLGWNEIPSAAKAMPFSANNPVQTHPVLKKTGVSKVYIENMNGVTIFSANGAKIKHAGFVIKRSSNLIFRNLEFDELWEWDEATKGNYDKNDWDYITIEGASSKVWIDHCTFNKAYDGLVDVKKGSNGVTISWSLFKGDDRSSNSWVTQQVNAMEADKSSYPMYAYLRSSAVGMSKEDIIDIAAGQKKAHLVGATEMAGDNADLEVTLHHNYYLDIQDRMPRLRGGNAHAYNIVMDDAGLARAKKRITSNMAKAIAAKGYHFDVVGNGAISTENGAVLLEKSYLIDVFSPVRNNQKDPNKADYTGEIKAEDVILSDNGAVFRGGSDAANSPLAPYPAKAKSFSWNGFTTLPYSYTAEDPANLVAQLQAKDGAGAGKLNWSSENWLKTVYNTAATKDAQVEEDSE</sequence>
<comment type="subcellular location">
    <subcellularLocation>
        <location evidence="2">Secreted</location>
    </subcellularLocation>
</comment>
<reference evidence="6 7" key="1">
    <citation type="submission" date="2018-06" db="EMBL/GenBank/DDBJ databases">
        <authorList>
            <consortium name="Pathogen Informatics"/>
            <person name="Doyle S."/>
        </authorList>
    </citation>
    <scope>NUCLEOTIDE SEQUENCE [LARGE SCALE GENOMIC DNA]</scope>
    <source>
        <strain evidence="6 7">NCTC10343</strain>
    </source>
</reference>
<dbReference type="PANTHER" id="PTHR31683:SF18">
    <property type="entry name" value="PECTATE LYASE 21-RELATED"/>
    <property type="match status" value="1"/>
</dbReference>
<dbReference type="InterPro" id="IPR045032">
    <property type="entry name" value="PEL"/>
</dbReference>
<dbReference type="GO" id="GO:0005576">
    <property type="term" value="C:extracellular region"/>
    <property type="evidence" value="ECO:0007669"/>
    <property type="project" value="UniProtKB-SubCell"/>
</dbReference>
<feature type="chain" id="PRO_5016929545" evidence="4">
    <location>
        <begin position="33"/>
        <end position="699"/>
    </location>
</feature>
<evidence type="ECO:0000256" key="2">
    <source>
        <dbReference type="RuleBase" id="RU361173"/>
    </source>
</evidence>
<dbReference type="AlphaFoldDB" id="A0A378XM72"/>
<feature type="region of interest" description="Disordered" evidence="3">
    <location>
        <begin position="62"/>
        <end position="82"/>
    </location>
</feature>
<dbReference type="GO" id="GO:0000272">
    <property type="term" value="P:polysaccharide catabolic process"/>
    <property type="evidence" value="ECO:0007669"/>
    <property type="project" value="UniProtKB-KW"/>
</dbReference>
<dbReference type="Pfam" id="PF21708">
    <property type="entry name" value="Glyco_hydro_59_C"/>
    <property type="match status" value="1"/>
</dbReference>
<feature type="compositionally biased region" description="Polar residues" evidence="3">
    <location>
        <begin position="64"/>
        <end position="82"/>
    </location>
</feature>
<dbReference type="Proteomes" id="UP000254400">
    <property type="component" value="Unassembled WGS sequence"/>
</dbReference>
<evidence type="ECO:0000313" key="7">
    <source>
        <dbReference type="Proteomes" id="UP000254400"/>
    </source>
</evidence>
<dbReference type="InterPro" id="IPR049162">
    <property type="entry name" value="GH59_C"/>
</dbReference>
<name>A0A378XM72_PAEPO</name>
<organism evidence="6 7">
    <name type="scientific">Paenibacillus polymyxa</name>
    <name type="common">Bacillus polymyxa</name>
    <dbReference type="NCBI Taxonomy" id="1406"/>
    <lineage>
        <taxon>Bacteria</taxon>
        <taxon>Bacillati</taxon>
        <taxon>Bacillota</taxon>
        <taxon>Bacilli</taxon>
        <taxon>Bacillales</taxon>
        <taxon>Paenibacillaceae</taxon>
        <taxon>Paenibacillus</taxon>
    </lineage>
</organism>
<keyword evidence="2" id="KW-0624">Polysaccharide degradation</keyword>
<accession>A0A378XM72</accession>
<dbReference type="InterPro" id="IPR012334">
    <property type="entry name" value="Pectin_lyas_fold"/>
</dbReference>
<feature type="signal peptide" evidence="4">
    <location>
        <begin position="1"/>
        <end position="32"/>
    </location>
</feature>
<dbReference type="InterPro" id="IPR013320">
    <property type="entry name" value="ConA-like_dom_sf"/>
</dbReference>
<feature type="domain" description="Pectate lyase" evidence="5">
    <location>
        <begin position="306"/>
        <end position="553"/>
    </location>
</feature>
<gene>
    <name evidence="6" type="primary">pelA</name>
    <name evidence="6" type="ORF">NCTC10343_00244</name>
</gene>
<proteinExistence type="inferred from homology"/>
<dbReference type="EMBL" id="UGSC01000001">
    <property type="protein sequence ID" value="SUA62209.1"/>
    <property type="molecule type" value="Genomic_DNA"/>
</dbReference>
<comment type="similarity">
    <text evidence="2">Belongs to the polysaccharide lyase 1 family.</text>
</comment>
<keyword evidence="2" id="KW-0964">Secreted</keyword>
<keyword evidence="1 2" id="KW-0456">Lyase</keyword>
<evidence type="ECO:0000256" key="3">
    <source>
        <dbReference type="SAM" id="MobiDB-lite"/>
    </source>
</evidence>
<dbReference type="Gene3D" id="2.160.20.10">
    <property type="entry name" value="Single-stranded right-handed beta-helix, Pectin lyase-like"/>
    <property type="match status" value="1"/>
</dbReference>
<dbReference type="SMART" id="SM00656">
    <property type="entry name" value="Amb_all"/>
    <property type="match status" value="1"/>
</dbReference>
<dbReference type="Pfam" id="PF00544">
    <property type="entry name" value="Pectate_lyase_4"/>
    <property type="match status" value="2"/>
</dbReference>
<dbReference type="SUPFAM" id="SSF49899">
    <property type="entry name" value="Concanavalin A-like lectins/glucanases"/>
    <property type="match status" value="1"/>
</dbReference>
<dbReference type="Gene3D" id="2.60.120.560">
    <property type="entry name" value="Exo-inulinase, domain 1"/>
    <property type="match status" value="1"/>
</dbReference>
<protein>
    <submittedName>
        <fullName evidence="6">Pectate lyase</fullName>
        <ecNumber evidence="6">4.2.2.22</ecNumber>
    </submittedName>
</protein>
<dbReference type="RefSeq" id="WP_019685821.1">
    <property type="nucleotide sequence ID" value="NZ_CP036496.1"/>
</dbReference>
<dbReference type="PANTHER" id="PTHR31683">
    <property type="entry name" value="PECTATE LYASE 18-RELATED"/>
    <property type="match status" value="1"/>
</dbReference>
<keyword evidence="4" id="KW-0732">Signal</keyword>
<dbReference type="GO" id="GO:0030570">
    <property type="term" value="F:pectate lyase activity"/>
    <property type="evidence" value="ECO:0007669"/>
    <property type="project" value="InterPro"/>
</dbReference>
<dbReference type="EC" id="4.2.2.22" evidence="6"/>
<dbReference type="GeneID" id="93349098"/>
<evidence type="ECO:0000256" key="4">
    <source>
        <dbReference type="SAM" id="SignalP"/>
    </source>
</evidence>
<keyword evidence="2" id="KW-0119">Carbohydrate metabolism</keyword>
<dbReference type="SUPFAM" id="SSF51126">
    <property type="entry name" value="Pectin lyase-like"/>
    <property type="match status" value="1"/>
</dbReference>